<organism evidence="2 3">
    <name type="scientific">Actinoplanes siamensis</name>
    <dbReference type="NCBI Taxonomy" id="1223317"/>
    <lineage>
        <taxon>Bacteria</taxon>
        <taxon>Bacillati</taxon>
        <taxon>Actinomycetota</taxon>
        <taxon>Actinomycetes</taxon>
        <taxon>Micromonosporales</taxon>
        <taxon>Micromonosporaceae</taxon>
        <taxon>Actinoplanes</taxon>
    </lineage>
</organism>
<comment type="caution">
    <text evidence="2">The sequence shown here is derived from an EMBL/GenBank/DDBJ whole genome shotgun (WGS) entry which is preliminary data.</text>
</comment>
<evidence type="ECO:0000313" key="3">
    <source>
        <dbReference type="Proteomes" id="UP000629619"/>
    </source>
</evidence>
<dbReference type="RefSeq" id="WP_373872093.1">
    <property type="nucleotide sequence ID" value="NZ_BOMW01000014.1"/>
</dbReference>
<gene>
    <name evidence="2" type="ORF">Asi03nite_13690</name>
</gene>
<name>A0A919THC3_9ACTN</name>
<protein>
    <recommendedName>
        <fullName evidence="4">MFS transporter</fullName>
    </recommendedName>
</protein>
<reference evidence="2" key="1">
    <citation type="submission" date="2021-01" db="EMBL/GenBank/DDBJ databases">
        <title>Whole genome shotgun sequence of Actinoplanes siamensis NBRC 109076.</title>
        <authorList>
            <person name="Komaki H."/>
            <person name="Tamura T."/>
        </authorList>
    </citation>
    <scope>NUCLEOTIDE SEQUENCE</scope>
    <source>
        <strain evidence="2">NBRC 109076</strain>
    </source>
</reference>
<proteinExistence type="predicted"/>
<evidence type="ECO:0008006" key="4">
    <source>
        <dbReference type="Google" id="ProtNLM"/>
    </source>
</evidence>
<dbReference type="EMBL" id="BOMW01000014">
    <property type="protein sequence ID" value="GIF03831.1"/>
    <property type="molecule type" value="Genomic_DNA"/>
</dbReference>
<accession>A0A919THC3</accession>
<keyword evidence="3" id="KW-1185">Reference proteome</keyword>
<sequence>MYLASVERPAVSRAGRTGHLAGTVLALGTVSLITDVSSEMVSAILPLYLVAGLGLSPAVYGLIDGLYTGATAAAGASPRCRRWTPRRATGSCSAARPPRGTGGSAP</sequence>
<dbReference type="Proteomes" id="UP000629619">
    <property type="component" value="Unassembled WGS sequence"/>
</dbReference>
<evidence type="ECO:0000256" key="1">
    <source>
        <dbReference type="SAM" id="MobiDB-lite"/>
    </source>
</evidence>
<dbReference type="AlphaFoldDB" id="A0A919THC3"/>
<evidence type="ECO:0000313" key="2">
    <source>
        <dbReference type="EMBL" id="GIF03831.1"/>
    </source>
</evidence>
<feature type="region of interest" description="Disordered" evidence="1">
    <location>
        <begin position="84"/>
        <end position="106"/>
    </location>
</feature>